<dbReference type="GO" id="GO:0016491">
    <property type="term" value="F:oxidoreductase activity"/>
    <property type="evidence" value="ECO:0007669"/>
    <property type="project" value="UniProtKB-KW"/>
</dbReference>
<dbReference type="Gene3D" id="3.40.109.10">
    <property type="entry name" value="NADH Oxidase"/>
    <property type="match status" value="1"/>
</dbReference>
<name>A0A0A2XGK3_9PAST</name>
<dbReference type="InterPro" id="IPR029479">
    <property type="entry name" value="Nitroreductase"/>
</dbReference>
<evidence type="ECO:0000313" key="4">
    <source>
        <dbReference type="EMBL" id="KGQ31273.1"/>
    </source>
</evidence>
<protein>
    <submittedName>
        <fullName evidence="4">Dihydropteridine reductase</fullName>
    </submittedName>
</protein>
<accession>A0A0A2XGK3</accession>
<dbReference type="SUPFAM" id="SSF55469">
    <property type="entry name" value="FMN-dependent nitroreductase-like"/>
    <property type="match status" value="1"/>
</dbReference>
<sequence>MSVESSLLNRHANRYLDPNVKISREELSALLALAGKAPSAFNTQPWRVVVLTEQAAKEKLFPIAFNQQQVLDASAVLMILADREAIKQPLVEKLNETQVKQGFLPEELKQQMIGMTVGFYQGLEQQKIMNFLGLDIGLFAMSFMLAAEEKGWNTSPMIGYNSQALRSAFSISERYEDVLLIAIGKKVKEPHQSYRYDVNEFVTWDEMPTA</sequence>
<evidence type="ECO:0000259" key="3">
    <source>
        <dbReference type="Pfam" id="PF00881"/>
    </source>
</evidence>
<organism evidence="4 5">
    <name type="scientific">Gallibacterium anatis</name>
    <dbReference type="NCBI Taxonomy" id="750"/>
    <lineage>
        <taxon>Bacteria</taxon>
        <taxon>Pseudomonadati</taxon>
        <taxon>Pseudomonadota</taxon>
        <taxon>Gammaproteobacteria</taxon>
        <taxon>Pasteurellales</taxon>
        <taxon>Pasteurellaceae</taxon>
        <taxon>Gallibacterium</taxon>
    </lineage>
</organism>
<dbReference type="RefSeq" id="WP_039084111.1">
    <property type="nucleotide sequence ID" value="NZ_JPXS01000034.1"/>
</dbReference>
<feature type="domain" description="Nitroreductase" evidence="3">
    <location>
        <begin position="8"/>
        <end position="185"/>
    </location>
</feature>
<evidence type="ECO:0000313" key="5">
    <source>
        <dbReference type="Proteomes" id="UP000030526"/>
    </source>
</evidence>
<proteinExistence type="inferred from homology"/>
<evidence type="ECO:0000256" key="2">
    <source>
        <dbReference type="ARBA" id="ARBA00023002"/>
    </source>
</evidence>
<dbReference type="InterPro" id="IPR000415">
    <property type="entry name" value="Nitroreductase-like"/>
</dbReference>
<dbReference type="CDD" id="cd02137">
    <property type="entry name" value="MhqN-like"/>
    <property type="match status" value="1"/>
</dbReference>
<comment type="caution">
    <text evidence="4">The sequence shown here is derived from an EMBL/GenBank/DDBJ whole genome shotgun (WGS) entry which is preliminary data.</text>
</comment>
<dbReference type="PANTHER" id="PTHR43673:SF3">
    <property type="entry name" value="NAD(P)H NITROREDUCTASE YODC-RELATED"/>
    <property type="match status" value="1"/>
</dbReference>
<dbReference type="Pfam" id="PF00881">
    <property type="entry name" value="Nitroreductase"/>
    <property type="match status" value="1"/>
</dbReference>
<dbReference type="Proteomes" id="UP000030526">
    <property type="component" value="Unassembled WGS sequence"/>
</dbReference>
<comment type="similarity">
    <text evidence="1">Belongs to the nitroreductase family.</text>
</comment>
<dbReference type="AlphaFoldDB" id="A0A0A2XGK3"/>
<keyword evidence="2" id="KW-0560">Oxidoreductase</keyword>
<reference evidence="4 5" key="1">
    <citation type="submission" date="2014-08" db="EMBL/GenBank/DDBJ databases">
        <title>Chaperone-usher fimbriae in a diverse selection of Gallibacterium genomes.</title>
        <authorList>
            <person name="Kudirkiene E."/>
            <person name="Bager R.J."/>
            <person name="Johnson T.J."/>
            <person name="Bojesen A.M."/>
        </authorList>
    </citation>
    <scope>NUCLEOTIDE SEQUENCE [LARGE SCALE GENOMIC DNA]</scope>
    <source>
        <strain evidence="4 5">20558/3kl.</strain>
    </source>
</reference>
<dbReference type="EMBL" id="JPXS01000034">
    <property type="protein sequence ID" value="KGQ31273.1"/>
    <property type="molecule type" value="Genomic_DNA"/>
</dbReference>
<evidence type="ECO:0000256" key="1">
    <source>
        <dbReference type="ARBA" id="ARBA00007118"/>
    </source>
</evidence>
<dbReference type="PANTHER" id="PTHR43673">
    <property type="entry name" value="NAD(P)H NITROREDUCTASE YDGI-RELATED"/>
    <property type="match status" value="1"/>
</dbReference>
<gene>
    <name evidence="4" type="ORF">JP32_06785</name>
</gene>